<feature type="domain" description="Beta-lactamase-related" evidence="2">
    <location>
        <begin position="86"/>
        <end position="357"/>
    </location>
</feature>
<feature type="transmembrane region" description="Helical" evidence="1">
    <location>
        <begin position="7"/>
        <end position="25"/>
    </location>
</feature>
<gene>
    <name evidence="3" type="ORF">HC176_01190</name>
</gene>
<keyword evidence="1" id="KW-0472">Membrane</keyword>
<comment type="caution">
    <text evidence="3">The sequence shown here is derived from an EMBL/GenBank/DDBJ whole genome shotgun (WGS) entry which is preliminary data.</text>
</comment>
<dbReference type="GO" id="GO:0016787">
    <property type="term" value="F:hydrolase activity"/>
    <property type="evidence" value="ECO:0007669"/>
    <property type="project" value="UniProtKB-KW"/>
</dbReference>
<dbReference type="Pfam" id="PF00144">
    <property type="entry name" value="Beta-lactamase"/>
    <property type="match status" value="1"/>
</dbReference>
<organism evidence="3 4">
    <name type="scientific">Tamlana crocina</name>
    <dbReference type="NCBI Taxonomy" id="393006"/>
    <lineage>
        <taxon>Bacteria</taxon>
        <taxon>Pseudomonadati</taxon>
        <taxon>Bacteroidota</taxon>
        <taxon>Flavobacteriia</taxon>
        <taxon>Flavobacteriales</taxon>
        <taxon>Flavobacteriaceae</taxon>
        <taxon>Tamlana</taxon>
    </lineage>
</organism>
<dbReference type="Gene3D" id="3.40.710.10">
    <property type="entry name" value="DD-peptidase/beta-lactamase superfamily"/>
    <property type="match status" value="1"/>
</dbReference>
<dbReference type="InterPro" id="IPR012338">
    <property type="entry name" value="Beta-lactam/transpept-like"/>
</dbReference>
<dbReference type="RefSeq" id="WP_167916353.1">
    <property type="nucleotide sequence ID" value="NZ_JAAVJS010000001.1"/>
</dbReference>
<dbReference type="SUPFAM" id="SSF56601">
    <property type="entry name" value="beta-lactamase/transpeptidase-like"/>
    <property type="match status" value="1"/>
</dbReference>
<dbReference type="InterPro" id="IPR050789">
    <property type="entry name" value="Diverse_Enzym_Activities"/>
</dbReference>
<keyword evidence="4" id="KW-1185">Reference proteome</keyword>
<dbReference type="InterPro" id="IPR001466">
    <property type="entry name" value="Beta-lactam-related"/>
</dbReference>
<accession>A0ABX1DCT7</accession>
<evidence type="ECO:0000313" key="4">
    <source>
        <dbReference type="Proteomes" id="UP000760545"/>
    </source>
</evidence>
<keyword evidence="3" id="KW-0378">Hydrolase</keyword>
<proteinExistence type="predicted"/>
<dbReference type="EMBL" id="JAAVJS010000001">
    <property type="protein sequence ID" value="NJX14101.1"/>
    <property type="molecule type" value="Genomic_DNA"/>
</dbReference>
<name>A0ABX1DCT7_9FLAO</name>
<dbReference type="Proteomes" id="UP000760545">
    <property type="component" value="Unassembled WGS sequence"/>
</dbReference>
<evidence type="ECO:0000259" key="2">
    <source>
        <dbReference type="Pfam" id="PF00144"/>
    </source>
</evidence>
<keyword evidence="1" id="KW-1133">Transmembrane helix</keyword>
<reference evidence="3 4" key="1">
    <citation type="submission" date="2020-03" db="EMBL/GenBank/DDBJ databases">
        <title>Tamlana sp. nov, isolated from XXX.</title>
        <authorList>
            <person name="Cao W.R."/>
        </authorList>
    </citation>
    <scope>NUCLEOTIDE SEQUENCE [LARGE SCALE GENOMIC DNA]</scope>
    <source>
        <strain evidence="3 4">HST1-43</strain>
    </source>
</reference>
<dbReference type="PANTHER" id="PTHR43283">
    <property type="entry name" value="BETA-LACTAMASE-RELATED"/>
    <property type="match status" value="1"/>
</dbReference>
<sequence>MKFLKKLLKWISITIALLLILLYVFDYGYILKGAKVVYFTGHNTAFIDDHPYFENDTIANGKHIDPWPEHTNYNSVKETEKLTETNQQLGTIAFLIIKNDSIWFENYYDGFNDTSKTNSFSMAKSITTALLGKAIMEGHIKSLDQPVSDFYPQYSYAKTTVGDLASMASGLDWVEHYTSPFSVTARANYDDDLAETILNQKVVKEPGVEFEYLSGNTQLLGMIIQKATGVPLAEYLSEKFWKPMGAHENALWQLDDSENRLAKAFCCISSNARDFARFGKLYKNGGNWNGKQLLDSAFVKKSITPRFKKDPVYGYGWWLGKYVNKDFFMMRGHLGQYVMVQPEDNVIIVRLGHRKSADEGHGVGKFTDDIQIYIEEAYKMLESKS</sequence>
<evidence type="ECO:0000313" key="3">
    <source>
        <dbReference type="EMBL" id="NJX14101.1"/>
    </source>
</evidence>
<keyword evidence="1" id="KW-0812">Transmembrane</keyword>
<dbReference type="PANTHER" id="PTHR43283:SF7">
    <property type="entry name" value="BETA-LACTAMASE-RELATED DOMAIN-CONTAINING PROTEIN"/>
    <property type="match status" value="1"/>
</dbReference>
<protein>
    <submittedName>
        <fullName evidence="3">Serine hydrolase</fullName>
    </submittedName>
</protein>
<evidence type="ECO:0000256" key="1">
    <source>
        <dbReference type="SAM" id="Phobius"/>
    </source>
</evidence>